<evidence type="ECO:0000313" key="7">
    <source>
        <dbReference type="Proteomes" id="UP000278907"/>
    </source>
</evidence>
<dbReference type="PANTHER" id="PTHR42978:SF2">
    <property type="entry name" value="102 KBASES UNSTABLE REGION: FROM 1 TO 119443"/>
    <property type="match status" value="1"/>
</dbReference>
<protein>
    <recommendedName>
        <fullName evidence="8">MBL fold metallo-hydrolase</fullName>
    </recommendedName>
</protein>
<keyword evidence="4" id="KW-0378">Hydrolase</keyword>
<dbReference type="SUPFAM" id="SSF56281">
    <property type="entry name" value="Metallo-hydrolase/oxidoreductase"/>
    <property type="match status" value="1"/>
</dbReference>
<evidence type="ECO:0000256" key="1">
    <source>
        <dbReference type="ARBA" id="ARBA00001947"/>
    </source>
</evidence>
<sequence length="134" mass="14557">MTIQAAEHAYAFSGAARASWFPSDYDLGLNWEVIEGDREVMPGLRILSTPGHSPGHQSLLVDLPETGRVLLAADVGDMMENFEAEVLPGEAASDEDALASIRLVNRHVAGGARLFLTHDPDLLRTVRKAPDFYA</sequence>
<reference evidence="6 7" key="1">
    <citation type="submission" date="2018-09" db="EMBL/GenBank/DDBJ databases">
        <authorList>
            <person name="Livingstone P.G."/>
            <person name="Whitworth D.E."/>
        </authorList>
    </citation>
    <scope>NUCLEOTIDE SEQUENCE [LARGE SCALE GENOMIC DNA]</scope>
    <source>
        <strain evidence="6 7">CA031B</strain>
    </source>
</reference>
<comment type="similarity">
    <text evidence="2">Belongs to the metallo-beta-lactamase superfamily.</text>
</comment>
<comment type="cofactor">
    <cofactor evidence="1">
        <name>Zn(2+)</name>
        <dbReference type="ChEBI" id="CHEBI:29105"/>
    </cofactor>
</comment>
<name>A0ABX9Q323_9BACT</name>
<dbReference type="InterPro" id="IPR051013">
    <property type="entry name" value="MBL_superfamily_lactonases"/>
</dbReference>
<dbReference type="InterPro" id="IPR036866">
    <property type="entry name" value="RibonucZ/Hydroxyglut_hydro"/>
</dbReference>
<organism evidence="6 7">
    <name type="scientific">Corallococcus praedator</name>
    <dbReference type="NCBI Taxonomy" id="2316724"/>
    <lineage>
        <taxon>Bacteria</taxon>
        <taxon>Pseudomonadati</taxon>
        <taxon>Myxococcota</taxon>
        <taxon>Myxococcia</taxon>
        <taxon>Myxococcales</taxon>
        <taxon>Cystobacterineae</taxon>
        <taxon>Myxococcaceae</taxon>
        <taxon>Corallococcus</taxon>
    </lineage>
</organism>
<dbReference type="Gene3D" id="3.60.15.10">
    <property type="entry name" value="Ribonuclease Z/Hydroxyacylglutathione hydrolase-like"/>
    <property type="match status" value="1"/>
</dbReference>
<keyword evidence="7" id="KW-1185">Reference proteome</keyword>
<dbReference type="EMBL" id="RAWI01001006">
    <property type="protein sequence ID" value="RKH82935.1"/>
    <property type="molecule type" value="Genomic_DNA"/>
</dbReference>
<dbReference type="Proteomes" id="UP000278907">
    <property type="component" value="Unassembled WGS sequence"/>
</dbReference>
<evidence type="ECO:0008006" key="8">
    <source>
        <dbReference type="Google" id="ProtNLM"/>
    </source>
</evidence>
<evidence type="ECO:0000313" key="6">
    <source>
        <dbReference type="EMBL" id="RKH82935.1"/>
    </source>
</evidence>
<comment type="caution">
    <text evidence="6">The sequence shown here is derived from an EMBL/GenBank/DDBJ whole genome shotgun (WGS) entry which is preliminary data.</text>
</comment>
<proteinExistence type="inferred from homology"/>
<evidence type="ECO:0000256" key="4">
    <source>
        <dbReference type="ARBA" id="ARBA00022801"/>
    </source>
</evidence>
<dbReference type="PANTHER" id="PTHR42978">
    <property type="entry name" value="QUORUM-QUENCHING LACTONASE YTNP-RELATED-RELATED"/>
    <property type="match status" value="1"/>
</dbReference>
<keyword evidence="5" id="KW-0862">Zinc</keyword>
<accession>A0ABX9Q323</accession>
<gene>
    <name evidence="6" type="ORF">D7Y13_42820</name>
</gene>
<evidence type="ECO:0000256" key="3">
    <source>
        <dbReference type="ARBA" id="ARBA00022723"/>
    </source>
</evidence>
<evidence type="ECO:0000256" key="2">
    <source>
        <dbReference type="ARBA" id="ARBA00007749"/>
    </source>
</evidence>
<evidence type="ECO:0000256" key="5">
    <source>
        <dbReference type="ARBA" id="ARBA00022833"/>
    </source>
</evidence>
<keyword evidence="3" id="KW-0479">Metal-binding</keyword>